<dbReference type="PROSITE" id="PS50016">
    <property type="entry name" value="ZF_PHD_2"/>
    <property type="match status" value="2"/>
</dbReference>
<dbReference type="Pfam" id="PF00249">
    <property type="entry name" value="Myb_DNA-binding"/>
    <property type="match status" value="1"/>
</dbReference>
<dbReference type="Pfam" id="PF13832">
    <property type="entry name" value="zf-HC5HC2H_2"/>
    <property type="match status" value="1"/>
</dbReference>
<dbReference type="SMART" id="SM00249">
    <property type="entry name" value="PHD"/>
    <property type="match status" value="3"/>
</dbReference>
<dbReference type="Gene3D" id="2.30.30.490">
    <property type="match status" value="1"/>
</dbReference>
<dbReference type="GO" id="GO:0048189">
    <property type="term" value="C:Lid2 complex"/>
    <property type="evidence" value="ECO:0007669"/>
    <property type="project" value="TreeGrafter"/>
</dbReference>
<evidence type="ECO:0000259" key="8">
    <source>
        <dbReference type="PROSITE" id="PS50016"/>
    </source>
</evidence>
<feature type="region of interest" description="Disordered" evidence="7">
    <location>
        <begin position="616"/>
        <end position="638"/>
    </location>
</feature>
<dbReference type="OrthoDB" id="336088at2759"/>
<feature type="domain" description="BAH" evidence="10">
    <location>
        <begin position="18"/>
        <end position="136"/>
    </location>
</feature>
<dbReference type="Pfam" id="PF00628">
    <property type="entry name" value="PHD"/>
    <property type="match status" value="1"/>
</dbReference>
<dbReference type="SUPFAM" id="SSF57716">
    <property type="entry name" value="Glucocorticoid receptor-like (DNA-binding domain)"/>
    <property type="match status" value="1"/>
</dbReference>
<dbReference type="InterPro" id="IPR043151">
    <property type="entry name" value="BAH_sf"/>
</dbReference>
<dbReference type="InterPro" id="IPR029617">
    <property type="entry name" value="Snt2"/>
</dbReference>
<dbReference type="GO" id="GO:0036205">
    <property type="term" value="P:histone catabolic process"/>
    <property type="evidence" value="ECO:0007669"/>
    <property type="project" value="TreeGrafter"/>
</dbReference>
<dbReference type="InterPro" id="IPR034732">
    <property type="entry name" value="EPHD"/>
</dbReference>
<dbReference type="InterPro" id="IPR013083">
    <property type="entry name" value="Znf_RING/FYVE/PHD"/>
</dbReference>
<dbReference type="GO" id="GO:0043565">
    <property type="term" value="F:sequence-specific DNA binding"/>
    <property type="evidence" value="ECO:0007669"/>
    <property type="project" value="InterPro"/>
</dbReference>
<evidence type="ECO:0000256" key="7">
    <source>
        <dbReference type="SAM" id="MobiDB-lite"/>
    </source>
</evidence>
<keyword evidence="3" id="KW-0862">Zinc</keyword>
<dbReference type="InterPro" id="IPR000949">
    <property type="entry name" value="ELM2_dom"/>
</dbReference>
<sequence>MTDPKSSTISRATLNDGTTAQINDHVYLAPEHLGEPFYIGRIMEFTNSTKRRGLQARIAWYNRPKDVVNRKVYDPCLLIATMHSDLNPVSSIRGKCRVMHKDYIDKSELETYRSQPDSFYYNQLYDRYIQRVYDVVPCEAVQNVPTDIQEALMARYQFIVVEQGKASELTDTRRVCCVCHDWCASADSVKCSSCQNNYHMGCVNPPLSRKPSKGFAWQCAVCFKKDPLNAAKSSPTLHKEKQQPNSPAVSSSRSPSNSDKTESSAAQSAKSNTSNRIRPIQTRTTRSQTESRTGTPSQPTSPTTSTMKGVTTNGAKAGINKKNIITMARRRDPNKMHTTHMWPFRYFGIHTNVKDILDADDRIYPRARSRLGPKYQAIVADWDPETESEIVDSSQARNPSDEAALSRTLSKQGFRGRRKRARVGDRKDASSSPAPPGSELKSELFDRQDEFDQLDAAITRGGPDTVIPMFDRPATFTDEQVDRYMKKVCALPDLPLPSHSADFLDRALIELQQYDFDEEKALESVRCLIKDDFDYQEEWTHEDIAAFEEGIKAYGHELHSVATKVPDRSMAQIVRFFYKWKKTERYEPVYSEWTKIYKPNKKFRRRGLSVQDSISADTSSVELSESESEDEDSKEDPTIVSVKGSIGYECMNCGTDESDVWRRAPGDTDKRRKLHRFVLCDKCGVYWLKYGTMRQVSDSLASRRGRGRPANAALDPAASKTLGKRKRLMEASSRRKIWGDGRKRVKTPTPPPPSDCAVCGQMPPDDKLLTCKECGLSVHSDCYGSDIPANVEKWMCDTCLNTKSPTVSITYRCVLCSESREVPRQALKKTSGYNWGHVICTAFIPHVEFASTSLLSPVECINRIPIEKWQHTCNICHIKTGACIKCAECQKPVHVRCAQTSNFHIGFETFPVESADVKSIKPGVFKNQDDQVELVPSVWCAEHDISNKRIIGLDERDVHGKASLMVYAETYKQCEATGTGAMRKSRLISSATGITDGSSSPLQDDVNGKEKHSPDMDAIRNVLRTANSRKSSAQKPTPTEAPKHQCIVCGVKASPIWWSARDRDEKIHGKPAVNEVENEVKLEDGEVTMDQESILDQQKLCHRCYFVL</sequence>
<organism evidence="14 15">
    <name type="scientific">Mortierella isabellina</name>
    <name type="common">Filamentous fungus</name>
    <name type="synonym">Umbelopsis isabellina</name>
    <dbReference type="NCBI Taxonomy" id="91625"/>
    <lineage>
        <taxon>Eukaryota</taxon>
        <taxon>Fungi</taxon>
        <taxon>Fungi incertae sedis</taxon>
        <taxon>Mucoromycota</taxon>
        <taxon>Mucoromycotina</taxon>
        <taxon>Umbelopsidomycetes</taxon>
        <taxon>Umbelopsidales</taxon>
        <taxon>Umbelopsidaceae</taxon>
        <taxon>Umbelopsis</taxon>
    </lineage>
</organism>
<accession>A0A8H7PK22</accession>
<feature type="domain" description="PHD-type" evidence="8">
    <location>
        <begin position="753"/>
        <end position="802"/>
    </location>
</feature>
<dbReference type="InterPro" id="IPR017884">
    <property type="entry name" value="SANT_dom"/>
</dbReference>
<evidence type="ECO:0000259" key="9">
    <source>
        <dbReference type="PROSITE" id="PS50114"/>
    </source>
</evidence>
<dbReference type="SUPFAM" id="SSF57903">
    <property type="entry name" value="FYVE/PHD zinc finger"/>
    <property type="match status" value="2"/>
</dbReference>
<dbReference type="PANTHER" id="PTHR47672">
    <property type="entry name" value="E3 UBIQUITIN-PROTEIN LIGASE SNT2"/>
    <property type="match status" value="1"/>
</dbReference>
<feature type="domain" description="GATA-type" evidence="9">
    <location>
        <begin position="644"/>
        <end position="706"/>
    </location>
</feature>
<evidence type="ECO:0000256" key="4">
    <source>
        <dbReference type="ARBA" id="ARBA00023125"/>
    </source>
</evidence>
<dbReference type="InterPro" id="IPR009057">
    <property type="entry name" value="Homeodomain-like_sf"/>
</dbReference>
<dbReference type="GO" id="GO:0003682">
    <property type="term" value="F:chromatin binding"/>
    <property type="evidence" value="ECO:0007669"/>
    <property type="project" value="InterPro"/>
</dbReference>
<feature type="compositionally biased region" description="Polar residues" evidence="7">
    <location>
        <begin position="990"/>
        <end position="1002"/>
    </location>
</feature>
<feature type="region of interest" description="Disordered" evidence="7">
    <location>
        <begin position="990"/>
        <end position="1013"/>
    </location>
</feature>
<dbReference type="Gene3D" id="1.10.10.60">
    <property type="entry name" value="Homeodomain-like"/>
    <property type="match status" value="1"/>
</dbReference>
<feature type="region of interest" description="Disordered" evidence="7">
    <location>
        <begin position="234"/>
        <end position="319"/>
    </location>
</feature>
<dbReference type="InterPro" id="IPR001025">
    <property type="entry name" value="BAH_dom"/>
</dbReference>
<proteinExistence type="predicted"/>
<feature type="compositionally biased region" description="Low complexity" evidence="7">
    <location>
        <begin position="244"/>
        <end position="258"/>
    </location>
</feature>
<keyword evidence="5" id="KW-0539">Nucleus</keyword>
<protein>
    <submittedName>
        <fullName evidence="14">Uncharacterized protein</fullName>
    </submittedName>
</protein>
<evidence type="ECO:0000259" key="10">
    <source>
        <dbReference type="PROSITE" id="PS51038"/>
    </source>
</evidence>
<feature type="domain" description="SANT" evidence="12">
    <location>
        <begin position="534"/>
        <end position="585"/>
    </location>
</feature>
<evidence type="ECO:0000256" key="5">
    <source>
        <dbReference type="ARBA" id="ARBA00023242"/>
    </source>
</evidence>
<dbReference type="AlphaFoldDB" id="A0A8H7PK22"/>
<feature type="domain" description="PHD-type" evidence="8">
    <location>
        <begin position="173"/>
        <end position="225"/>
    </location>
</feature>
<keyword evidence="15" id="KW-1185">Reference proteome</keyword>
<dbReference type="SMART" id="SM00439">
    <property type="entry name" value="BAH"/>
    <property type="match status" value="1"/>
</dbReference>
<evidence type="ECO:0000259" key="11">
    <source>
        <dbReference type="PROSITE" id="PS51156"/>
    </source>
</evidence>
<dbReference type="InterPro" id="IPR019787">
    <property type="entry name" value="Znf_PHD-finger"/>
</dbReference>
<dbReference type="PROSITE" id="PS51156">
    <property type="entry name" value="ELM2"/>
    <property type="match status" value="1"/>
</dbReference>
<dbReference type="Pfam" id="PF01426">
    <property type="entry name" value="BAH"/>
    <property type="match status" value="1"/>
</dbReference>
<dbReference type="Gene3D" id="3.30.50.10">
    <property type="entry name" value="Erythroid Transcription Factor GATA-1, subunit A"/>
    <property type="match status" value="1"/>
</dbReference>
<evidence type="ECO:0000256" key="2">
    <source>
        <dbReference type="ARBA" id="ARBA00022771"/>
    </source>
</evidence>
<evidence type="ECO:0000313" key="15">
    <source>
        <dbReference type="Proteomes" id="UP000654370"/>
    </source>
</evidence>
<dbReference type="GO" id="GO:0008270">
    <property type="term" value="F:zinc ion binding"/>
    <property type="evidence" value="ECO:0007669"/>
    <property type="project" value="UniProtKB-KW"/>
</dbReference>
<dbReference type="GO" id="GO:0004842">
    <property type="term" value="F:ubiquitin-protein transferase activity"/>
    <property type="evidence" value="ECO:0007669"/>
    <property type="project" value="TreeGrafter"/>
</dbReference>
<dbReference type="CDD" id="cd15497">
    <property type="entry name" value="PHD1_Snt2p_like"/>
    <property type="match status" value="1"/>
</dbReference>
<feature type="compositionally biased region" description="Acidic residues" evidence="7">
    <location>
        <begin position="624"/>
        <end position="634"/>
    </location>
</feature>
<dbReference type="PROSITE" id="PS51038">
    <property type="entry name" value="BAH"/>
    <property type="match status" value="1"/>
</dbReference>
<dbReference type="Proteomes" id="UP000654370">
    <property type="component" value="Unassembled WGS sequence"/>
</dbReference>
<evidence type="ECO:0000256" key="3">
    <source>
        <dbReference type="ARBA" id="ARBA00022833"/>
    </source>
</evidence>
<dbReference type="SMART" id="SM00717">
    <property type="entry name" value="SANT"/>
    <property type="match status" value="1"/>
</dbReference>
<dbReference type="InterPro" id="IPR019786">
    <property type="entry name" value="Zinc_finger_PHD-type_CS"/>
</dbReference>
<keyword evidence="4" id="KW-0238">DNA-binding</keyword>
<evidence type="ECO:0000313" key="14">
    <source>
        <dbReference type="EMBL" id="KAG2175457.1"/>
    </source>
</evidence>
<gene>
    <name evidence="14" type="ORF">INT43_001104</name>
</gene>
<keyword evidence="1" id="KW-0479">Metal-binding</keyword>
<evidence type="ECO:0000259" key="13">
    <source>
        <dbReference type="PROSITE" id="PS51805"/>
    </source>
</evidence>
<dbReference type="PROSITE" id="PS01359">
    <property type="entry name" value="ZF_PHD_1"/>
    <property type="match status" value="1"/>
</dbReference>
<dbReference type="Gene3D" id="3.30.40.10">
    <property type="entry name" value="Zinc/RING finger domain, C3HC4 (zinc finger)"/>
    <property type="match status" value="2"/>
</dbReference>
<comment type="caution">
    <text evidence="14">The sequence shown here is derived from an EMBL/GenBank/DDBJ whole genome shotgun (WGS) entry which is preliminary data.</text>
</comment>
<dbReference type="GO" id="GO:0006355">
    <property type="term" value="P:regulation of DNA-templated transcription"/>
    <property type="evidence" value="ECO:0007669"/>
    <property type="project" value="InterPro"/>
</dbReference>
<dbReference type="PROSITE" id="PS51805">
    <property type="entry name" value="EPHD"/>
    <property type="match status" value="1"/>
</dbReference>
<dbReference type="CDD" id="cd00202">
    <property type="entry name" value="ZnF_GATA"/>
    <property type="match status" value="1"/>
</dbReference>
<dbReference type="Pfam" id="PF13831">
    <property type="entry name" value="PHD_2"/>
    <property type="match status" value="1"/>
</dbReference>
<dbReference type="InterPro" id="IPR001965">
    <property type="entry name" value="Znf_PHD"/>
</dbReference>
<dbReference type="InterPro" id="IPR011011">
    <property type="entry name" value="Znf_FYVE_PHD"/>
</dbReference>
<feature type="domain" description="PHD-type" evidence="13">
    <location>
        <begin position="810"/>
        <end position="944"/>
    </location>
</feature>
<feature type="compositionally biased region" description="Polar residues" evidence="7">
    <location>
        <begin position="263"/>
        <end position="276"/>
    </location>
</feature>
<feature type="compositionally biased region" description="Low complexity" evidence="7">
    <location>
        <begin position="281"/>
        <end position="306"/>
    </location>
</feature>
<evidence type="ECO:0000256" key="1">
    <source>
        <dbReference type="ARBA" id="ARBA00022723"/>
    </source>
</evidence>
<dbReference type="FunFam" id="1.10.10.60:FF:000012">
    <property type="entry name" value="Metastasis-associated 1 family, member 3"/>
    <property type="match status" value="1"/>
</dbReference>
<dbReference type="PROSITE" id="PS50114">
    <property type="entry name" value="GATA_ZN_FINGER_2"/>
    <property type="match status" value="1"/>
</dbReference>
<feature type="domain" description="ELM2" evidence="11">
    <location>
        <begin position="367"/>
        <end position="529"/>
    </location>
</feature>
<dbReference type="SMART" id="SM00401">
    <property type="entry name" value="ZnF_GATA"/>
    <property type="match status" value="1"/>
</dbReference>
<dbReference type="InterPro" id="IPR001005">
    <property type="entry name" value="SANT/Myb"/>
</dbReference>
<dbReference type="SUPFAM" id="SSF46689">
    <property type="entry name" value="Homeodomain-like"/>
    <property type="match status" value="1"/>
</dbReference>
<reference evidence="14" key="1">
    <citation type="submission" date="2020-12" db="EMBL/GenBank/DDBJ databases">
        <title>Metabolic potential, ecology and presence of endohyphal bacteria is reflected in genomic diversity of Mucoromycotina.</title>
        <authorList>
            <person name="Muszewska A."/>
            <person name="Okrasinska A."/>
            <person name="Steczkiewicz K."/>
            <person name="Drgas O."/>
            <person name="Orlowska M."/>
            <person name="Perlinska-Lenart U."/>
            <person name="Aleksandrzak-Piekarczyk T."/>
            <person name="Szatraj K."/>
            <person name="Zielenkiewicz U."/>
            <person name="Pilsyk S."/>
            <person name="Malc E."/>
            <person name="Mieczkowski P."/>
            <person name="Kruszewska J.S."/>
            <person name="Biernat P."/>
            <person name="Pawlowska J."/>
        </authorList>
    </citation>
    <scope>NUCLEOTIDE SEQUENCE</scope>
    <source>
        <strain evidence="14">WA0000067209</strain>
    </source>
</reference>
<evidence type="ECO:0000256" key="6">
    <source>
        <dbReference type="PROSITE-ProRule" id="PRU00094"/>
    </source>
</evidence>
<name>A0A8H7PK22_MORIS</name>
<dbReference type="PANTHER" id="PTHR47672:SF1">
    <property type="entry name" value="E3 UBIQUITIN-PROTEIN LIGASE SNT2"/>
    <property type="match status" value="1"/>
</dbReference>
<dbReference type="EMBL" id="JAEPQZ010000011">
    <property type="protein sequence ID" value="KAG2175457.1"/>
    <property type="molecule type" value="Genomic_DNA"/>
</dbReference>
<dbReference type="InterPro" id="IPR013088">
    <property type="entry name" value="Znf_NHR/GATA"/>
</dbReference>
<feature type="region of interest" description="Disordered" evidence="7">
    <location>
        <begin position="389"/>
        <end position="441"/>
    </location>
</feature>
<dbReference type="PROSITE" id="PS51293">
    <property type="entry name" value="SANT"/>
    <property type="match status" value="1"/>
</dbReference>
<dbReference type="InterPro" id="IPR000679">
    <property type="entry name" value="Znf_GATA"/>
</dbReference>
<keyword evidence="2 6" id="KW-0863">Zinc-finger</keyword>
<evidence type="ECO:0000259" key="12">
    <source>
        <dbReference type="PROSITE" id="PS51293"/>
    </source>
</evidence>